<gene>
    <name evidence="2" type="ORF">OLEA9_A085519</name>
</gene>
<dbReference type="Pfam" id="PF13328">
    <property type="entry name" value="HD_4"/>
    <property type="match status" value="1"/>
</dbReference>
<keyword evidence="1" id="KW-1133">Transmembrane helix</keyword>
<reference evidence="2 3" key="1">
    <citation type="submission" date="2019-12" db="EMBL/GenBank/DDBJ databases">
        <authorList>
            <person name="Alioto T."/>
            <person name="Alioto T."/>
            <person name="Gomez Garrido J."/>
        </authorList>
    </citation>
    <scope>NUCLEOTIDE SEQUENCE [LARGE SCALE GENOMIC DNA]</scope>
</reference>
<dbReference type="Gene3D" id="1.10.3210.10">
    <property type="entry name" value="Hypothetical protein af1432"/>
    <property type="match status" value="1"/>
</dbReference>
<dbReference type="EMBL" id="CACTIH010004068">
    <property type="protein sequence ID" value="CAA2989185.1"/>
    <property type="molecule type" value="Genomic_DNA"/>
</dbReference>
<keyword evidence="1" id="KW-0472">Membrane</keyword>
<evidence type="ECO:0000313" key="2">
    <source>
        <dbReference type="EMBL" id="CAA2989185.1"/>
    </source>
</evidence>
<protein>
    <submittedName>
        <fullName evidence="2">Probable GTP diphosphokinase RSH3, chloroplastic</fullName>
    </submittedName>
</protein>
<proteinExistence type="predicted"/>
<feature type="transmembrane region" description="Helical" evidence="1">
    <location>
        <begin position="12"/>
        <end position="29"/>
    </location>
</feature>
<dbReference type="OrthoDB" id="1722217at2759"/>
<comment type="caution">
    <text evidence="2">The sequence shown here is derived from an EMBL/GenBank/DDBJ whole genome shotgun (WGS) entry which is preliminary data.</text>
</comment>
<keyword evidence="1" id="KW-0812">Transmembrane</keyword>
<dbReference type="AlphaFoldDB" id="A0A8S0SD17"/>
<dbReference type="SUPFAM" id="SSF109604">
    <property type="entry name" value="HD-domain/PDEase-like"/>
    <property type="match status" value="1"/>
</dbReference>
<dbReference type="PANTHER" id="PTHR21262">
    <property type="entry name" value="GUANOSINE-3',5'-BIS DIPHOSPHATE 3'-PYROPHOSPHOHYDROLASE"/>
    <property type="match status" value="1"/>
</dbReference>
<dbReference type="Gramene" id="OE9A085519T1">
    <property type="protein sequence ID" value="OE9A085519C1"/>
    <property type="gene ID" value="OE9A085519"/>
</dbReference>
<feature type="transmembrane region" description="Helical" evidence="1">
    <location>
        <begin position="41"/>
        <end position="61"/>
    </location>
</feature>
<sequence length="90" mass="9746">MKLKKPIEARKLILLDFGTLALLIFQMRVSGCPYLQRYVEAAILLAAIGENATVAVAGLLYDTVDDSSVSIDYILKTFGAGVAELVEGIR</sequence>
<dbReference type="GO" id="GO:0009507">
    <property type="term" value="C:chloroplast"/>
    <property type="evidence" value="ECO:0007669"/>
    <property type="project" value="TreeGrafter"/>
</dbReference>
<dbReference type="Proteomes" id="UP000594638">
    <property type="component" value="Unassembled WGS sequence"/>
</dbReference>
<keyword evidence="3" id="KW-1185">Reference proteome</keyword>
<evidence type="ECO:0000256" key="1">
    <source>
        <dbReference type="SAM" id="Phobius"/>
    </source>
</evidence>
<name>A0A8S0SD17_OLEEU</name>
<accession>A0A8S0SD17</accession>
<dbReference type="PANTHER" id="PTHR21262:SF0">
    <property type="entry name" value="GTP DIPHOSPHOKINASE RSH3, CHLOROPLASTIC-RELATED"/>
    <property type="match status" value="1"/>
</dbReference>
<organism evidence="2 3">
    <name type="scientific">Olea europaea subsp. europaea</name>
    <dbReference type="NCBI Taxonomy" id="158383"/>
    <lineage>
        <taxon>Eukaryota</taxon>
        <taxon>Viridiplantae</taxon>
        <taxon>Streptophyta</taxon>
        <taxon>Embryophyta</taxon>
        <taxon>Tracheophyta</taxon>
        <taxon>Spermatophyta</taxon>
        <taxon>Magnoliopsida</taxon>
        <taxon>eudicotyledons</taxon>
        <taxon>Gunneridae</taxon>
        <taxon>Pentapetalae</taxon>
        <taxon>asterids</taxon>
        <taxon>lamiids</taxon>
        <taxon>Lamiales</taxon>
        <taxon>Oleaceae</taxon>
        <taxon>Oleeae</taxon>
        <taxon>Olea</taxon>
    </lineage>
</organism>
<evidence type="ECO:0000313" key="3">
    <source>
        <dbReference type="Proteomes" id="UP000594638"/>
    </source>
</evidence>